<keyword evidence="11" id="KW-1185">Reference proteome</keyword>
<protein>
    <submittedName>
        <fullName evidence="10">Diacylglycerol kinase</fullName>
    </submittedName>
</protein>
<evidence type="ECO:0000256" key="8">
    <source>
        <dbReference type="ARBA" id="ARBA00023264"/>
    </source>
</evidence>
<dbReference type="Proteomes" id="UP000831775">
    <property type="component" value="Chromosome"/>
</dbReference>
<evidence type="ECO:0000256" key="3">
    <source>
        <dbReference type="ARBA" id="ARBA00022679"/>
    </source>
</evidence>
<sequence length="301" mass="31948">MSAAPAPQLPIGLVVNPASALGRGRRVAQRVRRALDALGVPSVVIAAASAAECQEAVRSAVAAGLRALILVGGDGLVGTVLQVDAARELPIGIVPAGSGNDFARQFRLSRDPDRAVARILAAEVRPREVDLGVVETPGGERWFAGGLSVGFDAAINRRANAIRLPLGPLRYQIALVTELLRLQPRHFTVSWPGAHRPFRGLLATTMNIRTLGGGIPIAPRAEVDDGRFDLVLVDECSRLRVFSVLGHLVRGRHERLPEVAIVRTAVVRIEAGDEVAYADGERVGTGPFEVRLEAGALRLLA</sequence>
<proteinExistence type="inferred from homology"/>
<evidence type="ECO:0000313" key="11">
    <source>
        <dbReference type="Proteomes" id="UP000831775"/>
    </source>
</evidence>
<dbReference type="EMBL" id="CP095043">
    <property type="protein sequence ID" value="UOQ60001.1"/>
    <property type="molecule type" value="Genomic_DNA"/>
</dbReference>
<dbReference type="Pfam" id="PF19279">
    <property type="entry name" value="YegS_C"/>
    <property type="match status" value="1"/>
</dbReference>
<organism evidence="10 11">
    <name type="scientific">Leucobacter rhizosphaerae</name>
    <dbReference type="NCBI Taxonomy" id="2932245"/>
    <lineage>
        <taxon>Bacteria</taxon>
        <taxon>Bacillati</taxon>
        <taxon>Actinomycetota</taxon>
        <taxon>Actinomycetes</taxon>
        <taxon>Micrococcales</taxon>
        <taxon>Microbacteriaceae</taxon>
        <taxon>Leucobacter</taxon>
    </lineage>
</organism>
<keyword evidence="7" id="KW-0594">Phospholipid biosynthesis</keyword>
<reference evidence="10 11" key="1">
    <citation type="submission" date="2022-04" db="EMBL/GenBank/DDBJ databases">
        <title>Leucobacter sp. isolated from rhizosphere of onion.</title>
        <authorList>
            <person name="Won M."/>
            <person name="Lee C.-M."/>
            <person name="Woen H.-Y."/>
            <person name="Kwon S.-W."/>
        </authorList>
    </citation>
    <scope>NUCLEOTIDE SEQUENCE [LARGE SCALE GENOMIC DNA]</scope>
    <source>
        <strain evidence="10 11">H25R-14</strain>
    </source>
</reference>
<comment type="cofactor">
    <cofactor evidence="1">
        <name>Mg(2+)</name>
        <dbReference type="ChEBI" id="CHEBI:18420"/>
    </cofactor>
</comment>
<evidence type="ECO:0000256" key="4">
    <source>
        <dbReference type="ARBA" id="ARBA00022741"/>
    </source>
</evidence>
<dbReference type="InterPro" id="IPR050187">
    <property type="entry name" value="Lipid_Phosphate_FormReg"/>
</dbReference>
<evidence type="ECO:0000256" key="2">
    <source>
        <dbReference type="ARBA" id="ARBA00005983"/>
    </source>
</evidence>
<comment type="similarity">
    <text evidence="2">Belongs to the diacylglycerol/lipid kinase family.</text>
</comment>
<feature type="domain" description="DAGKc" evidence="9">
    <location>
        <begin position="6"/>
        <end position="138"/>
    </location>
</feature>
<dbReference type="Gene3D" id="3.40.50.10330">
    <property type="entry name" value="Probable inorganic polyphosphate/atp-NAD kinase, domain 1"/>
    <property type="match status" value="1"/>
</dbReference>
<dbReference type="SUPFAM" id="SSF111331">
    <property type="entry name" value="NAD kinase/diacylglycerol kinase-like"/>
    <property type="match status" value="1"/>
</dbReference>
<dbReference type="InterPro" id="IPR016064">
    <property type="entry name" value="NAD/diacylglycerol_kinase_sf"/>
</dbReference>
<accession>A0ABY4FUT3</accession>
<keyword evidence="6" id="KW-0067">ATP-binding</keyword>
<evidence type="ECO:0000256" key="6">
    <source>
        <dbReference type="ARBA" id="ARBA00022840"/>
    </source>
</evidence>
<keyword evidence="7" id="KW-0443">Lipid metabolism</keyword>
<dbReference type="InterPro" id="IPR017438">
    <property type="entry name" value="ATP-NAD_kinase_N"/>
</dbReference>
<dbReference type="SMART" id="SM00046">
    <property type="entry name" value="DAGKc"/>
    <property type="match status" value="1"/>
</dbReference>
<name>A0ABY4FUT3_9MICO</name>
<dbReference type="PANTHER" id="PTHR12358">
    <property type="entry name" value="SPHINGOSINE KINASE"/>
    <property type="match status" value="1"/>
</dbReference>
<evidence type="ECO:0000256" key="1">
    <source>
        <dbReference type="ARBA" id="ARBA00001946"/>
    </source>
</evidence>
<dbReference type="PROSITE" id="PS50146">
    <property type="entry name" value="DAGK"/>
    <property type="match status" value="1"/>
</dbReference>
<evidence type="ECO:0000313" key="10">
    <source>
        <dbReference type="EMBL" id="UOQ60001.1"/>
    </source>
</evidence>
<keyword evidence="8" id="KW-1208">Phospholipid metabolism</keyword>
<evidence type="ECO:0000256" key="7">
    <source>
        <dbReference type="ARBA" id="ARBA00023209"/>
    </source>
</evidence>
<gene>
    <name evidence="10" type="ORF">MUN76_13290</name>
</gene>
<keyword evidence="5 10" id="KW-0418">Kinase</keyword>
<keyword evidence="7" id="KW-0444">Lipid biosynthesis</keyword>
<evidence type="ECO:0000259" key="9">
    <source>
        <dbReference type="PROSITE" id="PS50146"/>
    </source>
</evidence>
<evidence type="ECO:0000256" key="5">
    <source>
        <dbReference type="ARBA" id="ARBA00022777"/>
    </source>
</evidence>
<dbReference type="RefSeq" id="WP_244685301.1">
    <property type="nucleotide sequence ID" value="NZ_CP095043.1"/>
</dbReference>
<dbReference type="InterPro" id="IPR001206">
    <property type="entry name" value="Diacylglycerol_kinase_cat_dom"/>
</dbReference>
<dbReference type="Gene3D" id="2.60.200.40">
    <property type="match status" value="1"/>
</dbReference>
<dbReference type="PANTHER" id="PTHR12358:SF54">
    <property type="entry name" value="SPHINGOSINE KINASE RELATED PROTEIN"/>
    <property type="match status" value="1"/>
</dbReference>
<keyword evidence="3" id="KW-0808">Transferase</keyword>
<dbReference type="Pfam" id="PF00781">
    <property type="entry name" value="DAGK_cat"/>
    <property type="match status" value="1"/>
</dbReference>
<keyword evidence="4" id="KW-0547">Nucleotide-binding</keyword>
<dbReference type="GO" id="GO:0016301">
    <property type="term" value="F:kinase activity"/>
    <property type="evidence" value="ECO:0007669"/>
    <property type="project" value="UniProtKB-KW"/>
</dbReference>
<dbReference type="InterPro" id="IPR045540">
    <property type="entry name" value="YegS/DAGK_C"/>
</dbReference>